<dbReference type="OrthoDB" id="7432864at2"/>
<evidence type="ECO:0000313" key="2">
    <source>
        <dbReference type="Proteomes" id="UP000229839"/>
    </source>
</evidence>
<sequence length="59" mass="7398">MFKAEDVVRYYYLWHEQVQKGEHSGRKVRPYCVMVKTEKHLFFLYFVTIHDIVHYDFRI</sequence>
<gene>
    <name evidence="1" type="ORF">CER18_06510</name>
</gene>
<evidence type="ECO:0000313" key="1">
    <source>
        <dbReference type="EMBL" id="PIT68549.1"/>
    </source>
</evidence>
<protein>
    <submittedName>
        <fullName evidence="1">Uncharacterized protein</fullName>
    </submittedName>
</protein>
<dbReference type="EMBL" id="NJGE01000015">
    <property type="protein sequence ID" value="PIT68549.1"/>
    <property type="molecule type" value="Genomic_DNA"/>
</dbReference>
<dbReference type="AlphaFoldDB" id="A0A2M6UQU5"/>
<dbReference type="Proteomes" id="UP000229839">
    <property type="component" value="Unassembled WGS sequence"/>
</dbReference>
<proteinExistence type="predicted"/>
<accession>A0A2M6UQU5</accession>
<organism evidence="1 2">
    <name type="scientific">Bartonella tribocorum</name>
    <dbReference type="NCBI Taxonomy" id="85701"/>
    <lineage>
        <taxon>Bacteria</taxon>
        <taxon>Pseudomonadati</taxon>
        <taxon>Pseudomonadota</taxon>
        <taxon>Alphaproteobacteria</taxon>
        <taxon>Hyphomicrobiales</taxon>
        <taxon>Bartonellaceae</taxon>
        <taxon>Bartonella</taxon>
    </lineage>
</organism>
<comment type="caution">
    <text evidence="1">The sequence shown here is derived from an EMBL/GenBank/DDBJ whole genome shotgun (WGS) entry which is preliminary data.</text>
</comment>
<name>A0A2M6UQU5_9HYPH</name>
<reference evidence="1 2" key="1">
    <citation type="submission" date="2017-06" db="EMBL/GenBank/DDBJ databases">
        <title>Draft genome of Bartonella tribocorum strain L103, isolated from a rodent in Laos.</title>
        <authorList>
            <person name="Hadjadj L."/>
            <person name="Jiyipong T."/>
            <person name="Morand S."/>
            <person name="Diene S.M."/>
            <person name="Rolain J.-M."/>
        </authorList>
    </citation>
    <scope>NUCLEOTIDE SEQUENCE [LARGE SCALE GENOMIC DNA]</scope>
    <source>
        <strain evidence="1 2">L103</strain>
    </source>
</reference>
<dbReference type="STRING" id="85701.BM1374166_00463"/>